<reference evidence="12" key="1">
    <citation type="submission" date="2025-08" db="UniProtKB">
        <authorList>
            <consortium name="RefSeq"/>
        </authorList>
    </citation>
    <scope>IDENTIFICATION</scope>
    <source>
        <strain evidence="12">USDA-PBARC FA_bdor</strain>
        <tissue evidence="12">Whole organism</tissue>
    </source>
</reference>
<dbReference type="KEGG" id="fas:105272019"/>
<dbReference type="GO" id="GO:0004497">
    <property type="term" value="F:monooxygenase activity"/>
    <property type="evidence" value="ECO:0007669"/>
    <property type="project" value="UniProtKB-KW"/>
</dbReference>
<dbReference type="CDD" id="cd20628">
    <property type="entry name" value="CYP4"/>
    <property type="match status" value="1"/>
</dbReference>
<dbReference type="InterPro" id="IPR002401">
    <property type="entry name" value="Cyt_P450_E_grp-I"/>
</dbReference>
<keyword evidence="10" id="KW-1133">Transmembrane helix</keyword>
<dbReference type="InterPro" id="IPR036396">
    <property type="entry name" value="Cyt_P450_sf"/>
</dbReference>
<feature type="binding site" description="axial binding residue" evidence="8">
    <location>
        <position position="425"/>
    </location>
    <ligand>
        <name>heme</name>
        <dbReference type="ChEBI" id="CHEBI:30413"/>
    </ligand>
    <ligandPart>
        <name>Fe</name>
        <dbReference type="ChEBI" id="CHEBI:18248"/>
    </ligandPart>
</feature>
<dbReference type="GeneID" id="105272019"/>
<evidence type="ECO:0000313" key="11">
    <source>
        <dbReference type="Proteomes" id="UP000694866"/>
    </source>
</evidence>
<dbReference type="PRINTS" id="PR00463">
    <property type="entry name" value="EP450I"/>
</dbReference>
<evidence type="ECO:0000313" key="12">
    <source>
        <dbReference type="RefSeq" id="XP_011312188.1"/>
    </source>
</evidence>
<gene>
    <name evidence="12" type="primary">Cyp4aa1</name>
</gene>
<evidence type="ECO:0000256" key="6">
    <source>
        <dbReference type="ARBA" id="ARBA00023004"/>
    </source>
</evidence>
<keyword evidence="10" id="KW-0812">Transmembrane</keyword>
<dbReference type="InterPro" id="IPR001128">
    <property type="entry name" value="Cyt_P450"/>
</dbReference>
<dbReference type="PANTHER" id="PTHR24291">
    <property type="entry name" value="CYTOCHROME P450 FAMILY 4"/>
    <property type="match status" value="1"/>
</dbReference>
<dbReference type="Proteomes" id="UP000694866">
    <property type="component" value="Unplaced"/>
</dbReference>
<name>A0A9R1U9G6_9HYME</name>
<feature type="transmembrane region" description="Helical" evidence="10">
    <location>
        <begin position="6"/>
        <end position="25"/>
    </location>
</feature>
<evidence type="ECO:0000256" key="1">
    <source>
        <dbReference type="ARBA" id="ARBA00001971"/>
    </source>
</evidence>
<organism evidence="11 12">
    <name type="scientific">Fopius arisanus</name>
    <dbReference type="NCBI Taxonomy" id="64838"/>
    <lineage>
        <taxon>Eukaryota</taxon>
        <taxon>Metazoa</taxon>
        <taxon>Ecdysozoa</taxon>
        <taxon>Arthropoda</taxon>
        <taxon>Hexapoda</taxon>
        <taxon>Insecta</taxon>
        <taxon>Pterygota</taxon>
        <taxon>Neoptera</taxon>
        <taxon>Endopterygota</taxon>
        <taxon>Hymenoptera</taxon>
        <taxon>Apocrita</taxon>
        <taxon>Ichneumonoidea</taxon>
        <taxon>Braconidae</taxon>
        <taxon>Opiinae</taxon>
        <taxon>Fopius</taxon>
    </lineage>
</organism>
<protein>
    <submittedName>
        <fullName evidence="12">Probable cytochrome P450 4aa1</fullName>
    </submittedName>
</protein>
<evidence type="ECO:0000256" key="7">
    <source>
        <dbReference type="ARBA" id="ARBA00023033"/>
    </source>
</evidence>
<keyword evidence="10" id="KW-0472">Membrane</keyword>
<evidence type="ECO:0000256" key="8">
    <source>
        <dbReference type="PIRSR" id="PIRSR602401-1"/>
    </source>
</evidence>
<dbReference type="GO" id="GO:0005506">
    <property type="term" value="F:iron ion binding"/>
    <property type="evidence" value="ECO:0007669"/>
    <property type="project" value="InterPro"/>
</dbReference>
<dbReference type="PANTHER" id="PTHR24291:SF177">
    <property type="entry name" value="CYTOCHROME P450 4AA1-RELATED"/>
    <property type="match status" value="1"/>
</dbReference>
<accession>A0A9R1U9G6</accession>
<dbReference type="GO" id="GO:0020037">
    <property type="term" value="F:heme binding"/>
    <property type="evidence" value="ECO:0007669"/>
    <property type="project" value="InterPro"/>
</dbReference>
<dbReference type="OrthoDB" id="1470350at2759"/>
<dbReference type="InterPro" id="IPR017972">
    <property type="entry name" value="Cyt_P450_CS"/>
</dbReference>
<keyword evidence="6 8" id="KW-0408">Iron</keyword>
<dbReference type="GO" id="GO:0016705">
    <property type="term" value="F:oxidoreductase activity, acting on paired donors, with incorporation or reduction of molecular oxygen"/>
    <property type="evidence" value="ECO:0007669"/>
    <property type="project" value="InterPro"/>
</dbReference>
<comment type="similarity">
    <text evidence="2 9">Belongs to the cytochrome P450 family.</text>
</comment>
<keyword evidence="7 9" id="KW-0503">Monooxygenase</keyword>
<evidence type="ECO:0000256" key="2">
    <source>
        <dbReference type="ARBA" id="ARBA00010617"/>
    </source>
</evidence>
<evidence type="ECO:0000256" key="9">
    <source>
        <dbReference type="RuleBase" id="RU000461"/>
    </source>
</evidence>
<dbReference type="PROSITE" id="PS00086">
    <property type="entry name" value="CYTOCHROME_P450"/>
    <property type="match status" value="1"/>
</dbReference>
<dbReference type="SUPFAM" id="SSF48264">
    <property type="entry name" value="Cytochrome P450"/>
    <property type="match status" value="1"/>
</dbReference>
<dbReference type="AlphaFoldDB" id="A0A9R1U9G6"/>
<comment type="cofactor">
    <cofactor evidence="1 8">
        <name>heme</name>
        <dbReference type="ChEBI" id="CHEBI:30413"/>
    </cofactor>
</comment>
<evidence type="ECO:0000256" key="3">
    <source>
        <dbReference type="ARBA" id="ARBA00022617"/>
    </source>
</evidence>
<keyword evidence="5 9" id="KW-0560">Oxidoreductase</keyword>
<sequence>MWERVVSNPWIIPVILIIICGIWRLKNYLRAVTMVLTMNGPKIVPFLGNTGYLYDDNLLKTMSHMAYAMYGSSFRLWVTVLPFVVLLEPQDIQQVLGSSKHTDKVLFYKLLHNFLGKGLITSDVLTWRAHRKILQPIFHVNVLEQFVRIFNNSAGSLVKCLEESRDLGIDITRVVNDSVYEILNETVLGNTNKSEISSSPFRRGQLLFSYRLTHPWLLLEWIYRRTSLGMCEQNHRKDLTLACQKVLKSPKNSASISLLKLMIEAKEKHQNFSNEDIINECCTFMLAGQDSVGSAVALSLFMLAKHKKWQGKCHQELERIFRGDERQPTLGDLREMRYLEMSIKETLRMYPSVPFFARTLGEDIQVGSRIIPKGCGILIMPYSTHRLPHHYPNPHEFNPERFNSENSSKRHPYAYLPFSAGPRNCIGYKFAMLEMKAIISAVLRRFHLDIAPGREEITPKFRVTVRVKGGVWIKAHPRDNP</sequence>
<evidence type="ECO:0000256" key="4">
    <source>
        <dbReference type="ARBA" id="ARBA00022723"/>
    </source>
</evidence>
<dbReference type="InterPro" id="IPR050196">
    <property type="entry name" value="Cytochrome_P450_Monoox"/>
</dbReference>
<dbReference type="PRINTS" id="PR00385">
    <property type="entry name" value="P450"/>
</dbReference>
<keyword evidence="3 8" id="KW-0349">Heme</keyword>
<dbReference type="Pfam" id="PF00067">
    <property type="entry name" value="p450"/>
    <property type="match status" value="1"/>
</dbReference>
<keyword evidence="11" id="KW-1185">Reference proteome</keyword>
<dbReference type="Gene3D" id="1.10.630.10">
    <property type="entry name" value="Cytochrome P450"/>
    <property type="match status" value="1"/>
</dbReference>
<dbReference type="CTD" id="36752"/>
<dbReference type="RefSeq" id="XP_011312188.1">
    <property type="nucleotide sequence ID" value="XM_011313886.1"/>
</dbReference>
<evidence type="ECO:0000256" key="10">
    <source>
        <dbReference type="SAM" id="Phobius"/>
    </source>
</evidence>
<proteinExistence type="inferred from homology"/>
<evidence type="ECO:0000256" key="5">
    <source>
        <dbReference type="ARBA" id="ARBA00023002"/>
    </source>
</evidence>
<keyword evidence="4 8" id="KW-0479">Metal-binding</keyword>